<evidence type="ECO:0000256" key="1">
    <source>
        <dbReference type="SAM" id="MobiDB-lite"/>
    </source>
</evidence>
<reference evidence="2" key="1">
    <citation type="submission" date="2022-10" db="EMBL/GenBank/DDBJ databases">
        <title>The complete genomes of actinobacterial strains from the NBC collection.</title>
        <authorList>
            <person name="Joergensen T.S."/>
            <person name="Alvarez Arevalo M."/>
            <person name="Sterndorff E.B."/>
            <person name="Faurdal D."/>
            <person name="Vuksanovic O."/>
            <person name="Mourched A.-S."/>
            <person name="Charusanti P."/>
            <person name="Shaw S."/>
            <person name="Blin K."/>
            <person name="Weber T."/>
        </authorList>
    </citation>
    <scope>NUCLEOTIDE SEQUENCE</scope>
    <source>
        <strain evidence="2">NBC 00180</strain>
    </source>
</reference>
<name>A0AAU1HN18_9ACTN</name>
<accession>A0AAU1HN18</accession>
<feature type="region of interest" description="Disordered" evidence="1">
    <location>
        <begin position="15"/>
        <end position="41"/>
    </location>
</feature>
<dbReference type="EMBL" id="CP108140">
    <property type="protein sequence ID" value="WTP84099.1"/>
    <property type="molecule type" value="Genomic_DNA"/>
</dbReference>
<gene>
    <name evidence="2" type="ORF">OG477_01375</name>
</gene>
<protein>
    <submittedName>
        <fullName evidence="2">Uncharacterized protein</fullName>
    </submittedName>
</protein>
<organism evidence="2">
    <name type="scientific">Streptomyces sp. NBC_00180</name>
    <dbReference type="NCBI Taxonomy" id="2903632"/>
    <lineage>
        <taxon>Bacteria</taxon>
        <taxon>Bacillati</taxon>
        <taxon>Actinomycetota</taxon>
        <taxon>Actinomycetes</taxon>
        <taxon>Kitasatosporales</taxon>
        <taxon>Streptomycetaceae</taxon>
        <taxon>Streptomyces</taxon>
    </lineage>
</organism>
<evidence type="ECO:0000313" key="2">
    <source>
        <dbReference type="EMBL" id="WTP84099.1"/>
    </source>
</evidence>
<proteinExistence type="predicted"/>
<dbReference type="AlphaFoldDB" id="A0AAU1HN18"/>
<sequence>MAPTTAHIVYHPVGTRRLGTPDAPKAVITGRPGHIEREVQR</sequence>